<name>A0ABV6XCJ9_9ACTN</name>
<organism evidence="1 2">
    <name type="scientific">Streptacidiphilus alkalitolerans</name>
    <dbReference type="NCBI Taxonomy" id="3342712"/>
    <lineage>
        <taxon>Bacteria</taxon>
        <taxon>Bacillati</taxon>
        <taxon>Actinomycetota</taxon>
        <taxon>Actinomycetes</taxon>
        <taxon>Kitasatosporales</taxon>
        <taxon>Streptomycetaceae</taxon>
        <taxon>Streptacidiphilus</taxon>
    </lineage>
</organism>
<sequence>MTGGRPGTRPVPDTIPAHLHTAFLATKGRELPPHCPYQPGDPVQLHGYGGEIAGWRRTGFRGWVAATVGATILTGITTDGTEWWEEWGLLRRDGLPVDLWSGCTCCREARIPLLHAHYAAQRPTEQQLDLFDVPR</sequence>
<protein>
    <submittedName>
        <fullName evidence="1">Uncharacterized protein</fullName>
    </submittedName>
</protein>
<proteinExistence type="predicted"/>
<evidence type="ECO:0000313" key="2">
    <source>
        <dbReference type="Proteomes" id="UP001592530"/>
    </source>
</evidence>
<dbReference type="Proteomes" id="UP001592530">
    <property type="component" value="Unassembled WGS sequence"/>
</dbReference>
<dbReference type="EMBL" id="JBHEZY010000024">
    <property type="protein sequence ID" value="MFC1436009.1"/>
    <property type="molecule type" value="Genomic_DNA"/>
</dbReference>
<reference evidence="1 2" key="1">
    <citation type="submission" date="2024-09" db="EMBL/GenBank/DDBJ databases">
        <authorList>
            <person name="Lee S.D."/>
        </authorList>
    </citation>
    <scope>NUCLEOTIDE SEQUENCE [LARGE SCALE GENOMIC DNA]</scope>
    <source>
        <strain evidence="1 2">N1-3</strain>
    </source>
</reference>
<dbReference type="RefSeq" id="WP_380559404.1">
    <property type="nucleotide sequence ID" value="NZ_JBHEZY010000024.1"/>
</dbReference>
<accession>A0ABV6XCJ9</accession>
<gene>
    <name evidence="1" type="ORF">ACEZDB_35790</name>
</gene>
<comment type="caution">
    <text evidence="1">The sequence shown here is derived from an EMBL/GenBank/DDBJ whole genome shotgun (WGS) entry which is preliminary data.</text>
</comment>
<evidence type="ECO:0000313" key="1">
    <source>
        <dbReference type="EMBL" id="MFC1436009.1"/>
    </source>
</evidence>